<sequence length="157" mass="16134">MPKPITLALAALLLPAAGLALPAVVGAAAPNQVIKQRHHNFEAMGRAMKGTFDEFKRPAPSIAVIQAHANVLADAALKVKGHFPKGSGPESRVKTEALPAIWERPADFAAAADRLVGATRGLQTASATGDLAAIQKAAGAVGGSCKNCHDSFRKAKA</sequence>
<dbReference type="RefSeq" id="WP_379509152.1">
    <property type="nucleotide sequence ID" value="NZ_JBHRTQ010000006.1"/>
</dbReference>
<dbReference type="InterPro" id="IPR010980">
    <property type="entry name" value="Cyt_c/b562"/>
</dbReference>
<reference evidence="8" key="1">
    <citation type="journal article" date="2019" name="Int. J. Syst. Evol. Microbiol.">
        <title>The Global Catalogue of Microorganisms (GCM) 10K type strain sequencing project: providing services to taxonomists for standard genome sequencing and annotation.</title>
        <authorList>
            <consortium name="The Broad Institute Genomics Platform"/>
            <consortium name="The Broad Institute Genome Sequencing Center for Infectious Disease"/>
            <person name="Wu L."/>
            <person name="Ma J."/>
        </authorList>
    </citation>
    <scope>NUCLEOTIDE SEQUENCE [LARGE SCALE GENOMIC DNA]</scope>
    <source>
        <strain evidence="8">KCTC 42984</strain>
    </source>
</reference>
<keyword evidence="2" id="KW-0349">Heme</keyword>
<evidence type="ECO:0000256" key="4">
    <source>
        <dbReference type="ARBA" id="ARBA00022982"/>
    </source>
</evidence>
<gene>
    <name evidence="7" type="ORF">ACFOD9_05825</name>
</gene>
<feature type="signal peptide" evidence="6">
    <location>
        <begin position="1"/>
        <end position="22"/>
    </location>
</feature>
<dbReference type="Gene3D" id="1.20.120.10">
    <property type="entry name" value="Cytochrome c/b562"/>
    <property type="match status" value="1"/>
</dbReference>
<keyword evidence="6" id="KW-0732">Signal</keyword>
<evidence type="ECO:0000256" key="6">
    <source>
        <dbReference type="SAM" id="SignalP"/>
    </source>
</evidence>
<protein>
    <submittedName>
        <fullName evidence="7">C-type cytochrome</fullName>
    </submittedName>
</protein>
<evidence type="ECO:0000256" key="5">
    <source>
        <dbReference type="ARBA" id="ARBA00023004"/>
    </source>
</evidence>
<dbReference type="InterPro" id="IPR015984">
    <property type="entry name" value="Cyt_c_prime_subgr"/>
</dbReference>
<dbReference type="PIRSF" id="PIRSF000027">
    <property type="entry name" value="Cytc_c_prime"/>
    <property type="match status" value="1"/>
</dbReference>
<evidence type="ECO:0000256" key="1">
    <source>
        <dbReference type="ARBA" id="ARBA00022448"/>
    </source>
</evidence>
<proteinExistence type="predicted"/>
<dbReference type="Pfam" id="PF01322">
    <property type="entry name" value="Cytochrom_C_2"/>
    <property type="match status" value="1"/>
</dbReference>
<accession>A0ABV7ISG9</accession>
<dbReference type="Proteomes" id="UP001595604">
    <property type="component" value="Unassembled WGS sequence"/>
</dbReference>
<dbReference type="SUPFAM" id="SSF47175">
    <property type="entry name" value="Cytochromes"/>
    <property type="match status" value="1"/>
</dbReference>
<keyword evidence="5" id="KW-0408">Iron</keyword>
<comment type="caution">
    <text evidence="7">The sequence shown here is derived from an EMBL/GenBank/DDBJ whole genome shotgun (WGS) entry which is preliminary data.</text>
</comment>
<feature type="chain" id="PRO_5045809200" evidence="6">
    <location>
        <begin position="23"/>
        <end position="157"/>
    </location>
</feature>
<keyword evidence="1" id="KW-0813">Transport</keyword>
<organism evidence="7 8">
    <name type="scientific">Novosphingobium bradum</name>
    <dbReference type="NCBI Taxonomy" id="1737444"/>
    <lineage>
        <taxon>Bacteria</taxon>
        <taxon>Pseudomonadati</taxon>
        <taxon>Pseudomonadota</taxon>
        <taxon>Alphaproteobacteria</taxon>
        <taxon>Sphingomonadales</taxon>
        <taxon>Sphingomonadaceae</taxon>
        <taxon>Novosphingobium</taxon>
    </lineage>
</organism>
<dbReference type="InterPro" id="IPR012127">
    <property type="entry name" value="Cyt_c_prime"/>
</dbReference>
<evidence type="ECO:0000256" key="3">
    <source>
        <dbReference type="ARBA" id="ARBA00022723"/>
    </source>
</evidence>
<keyword evidence="4" id="KW-0249">Electron transport</keyword>
<keyword evidence="3" id="KW-0479">Metal-binding</keyword>
<evidence type="ECO:0000313" key="8">
    <source>
        <dbReference type="Proteomes" id="UP001595604"/>
    </source>
</evidence>
<dbReference type="PROSITE" id="PS51009">
    <property type="entry name" value="CYTCII"/>
    <property type="match status" value="1"/>
</dbReference>
<keyword evidence="8" id="KW-1185">Reference proteome</keyword>
<dbReference type="PRINTS" id="PR00608">
    <property type="entry name" value="CYTCHROMECII"/>
</dbReference>
<dbReference type="InterPro" id="IPR002321">
    <property type="entry name" value="Cyt_c_II"/>
</dbReference>
<evidence type="ECO:0000313" key="7">
    <source>
        <dbReference type="EMBL" id="MFC3173766.1"/>
    </source>
</evidence>
<evidence type="ECO:0000256" key="2">
    <source>
        <dbReference type="ARBA" id="ARBA00022617"/>
    </source>
</evidence>
<dbReference type="EMBL" id="JBHRTQ010000006">
    <property type="protein sequence ID" value="MFC3173766.1"/>
    <property type="molecule type" value="Genomic_DNA"/>
</dbReference>
<name>A0ABV7ISG9_9SPHN</name>